<organism evidence="2 3">
    <name type="scientific">Microbacterium phage vB_MoxS-ISF9</name>
    <dbReference type="NCBI Taxonomy" id="1458670"/>
    <lineage>
        <taxon>Viruses</taxon>
        <taxon>Duplodnaviria</taxon>
        <taxon>Heunggongvirae</taxon>
        <taxon>Uroviricota</taxon>
        <taxon>Caudoviricetes</taxon>
        <taxon>Farahnazvirus</taxon>
        <taxon>Farahnazvirus ISF9</taxon>
    </lineage>
</organism>
<sequence>MSTASKAQEKAKTPRVPPNAKKMRSAAEALGFECFAENRMIHKPATLRKTATDQHAAGSVLYAAKDVDTHFLQGRHLALPTGLAFQAVWGATFSGRIVDESGGKQRPLRANYYYSKGAQDDFGYTAQQAEALGQARDYRYNDGETYTVSRWKVESWAEMAKWIDDMIDVLRVAHPHISAKPKKKKDTEGEIMHELLNPKIDFSVE</sequence>
<evidence type="ECO:0000313" key="2">
    <source>
        <dbReference type="EMBL" id="AHL18473.1"/>
    </source>
</evidence>
<dbReference type="Proteomes" id="UP000019700">
    <property type="component" value="Genome"/>
</dbReference>
<dbReference type="EMBL" id="KJ173786">
    <property type="protein sequence ID" value="AHL18473.1"/>
    <property type="molecule type" value="Genomic_DNA"/>
</dbReference>
<dbReference type="RefSeq" id="YP_009021448.1">
    <property type="nucleotide sequence ID" value="NC_023859.1"/>
</dbReference>
<protein>
    <submittedName>
        <fullName evidence="2">Uncharacterized protein</fullName>
    </submittedName>
</protein>
<gene>
    <name evidence="2" type="ORF">ISF9_003</name>
</gene>
<accession>W8NWI8</accession>
<proteinExistence type="predicted"/>
<reference evidence="2 3" key="1">
    <citation type="journal article" date="2014" name="Arch. Virol.">
        <title>Complete genome sequence of a novel phage, vB_MoxS-ISF9, infecting methylotrophic Microbacterium: first report of a virulent Microbacterium phage.</title>
        <authorList>
            <person name="Zamani I."/>
            <person name="Bouzari M."/>
            <person name="Emtiazi G."/>
            <person name="Ghasemi S.M."/>
            <person name="Chang H.I."/>
        </authorList>
    </citation>
    <scope>NUCLEOTIDE SEQUENCE [LARGE SCALE GENOMIC DNA]</scope>
</reference>
<evidence type="ECO:0000313" key="3">
    <source>
        <dbReference type="Proteomes" id="UP000019700"/>
    </source>
</evidence>
<keyword evidence="3" id="KW-1185">Reference proteome</keyword>
<feature type="region of interest" description="Disordered" evidence="1">
    <location>
        <begin position="1"/>
        <end position="23"/>
    </location>
</feature>
<evidence type="ECO:0000256" key="1">
    <source>
        <dbReference type="SAM" id="MobiDB-lite"/>
    </source>
</evidence>
<dbReference type="GeneID" id="18938314"/>
<dbReference type="KEGG" id="vg:18938314"/>
<name>W8NWI8_9CAUD</name>